<accession>A0A975Q226</accession>
<evidence type="ECO:0000256" key="1">
    <source>
        <dbReference type="SAM" id="MobiDB-lite"/>
    </source>
</evidence>
<gene>
    <name evidence="2" type="ORF">KFK14_00345</name>
</gene>
<feature type="compositionally biased region" description="Basic and acidic residues" evidence="1">
    <location>
        <begin position="120"/>
        <end position="135"/>
    </location>
</feature>
<evidence type="ECO:0000313" key="3">
    <source>
        <dbReference type="Proteomes" id="UP000681425"/>
    </source>
</evidence>
<protein>
    <recommendedName>
        <fullName evidence="4">DUF5872 domain-containing protein</fullName>
    </recommendedName>
</protein>
<proteinExistence type="predicted"/>
<feature type="compositionally biased region" description="Basic residues" evidence="1">
    <location>
        <begin position="104"/>
        <end position="116"/>
    </location>
</feature>
<dbReference type="EMBL" id="CP073910">
    <property type="protein sequence ID" value="QUT05998.1"/>
    <property type="molecule type" value="Genomic_DNA"/>
</dbReference>
<dbReference type="AlphaFoldDB" id="A0A975Q226"/>
<feature type="compositionally biased region" description="Polar residues" evidence="1">
    <location>
        <begin position="64"/>
        <end position="81"/>
    </location>
</feature>
<dbReference type="Proteomes" id="UP000681425">
    <property type="component" value="Chromosome"/>
</dbReference>
<reference evidence="2" key="1">
    <citation type="submission" date="2021-04" db="EMBL/GenBank/DDBJ databases">
        <title>Isolation of p-tert-butylphenol degrading bacteria Sphingobium phenoxybenzoativorans Tas13 from active sludge.</title>
        <authorList>
            <person name="Li Y."/>
        </authorList>
    </citation>
    <scope>NUCLEOTIDE SEQUENCE</scope>
    <source>
        <strain evidence="2">Tas13</strain>
    </source>
</reference>
<organism evidence="2 3">
    <name type="scientific">Sphingobium phenoxybenzoativorans</name>
    <dbReference type="NCBI Taxonomy" id="1592790"/>
    <lineage>
        <taxon>Bacteria</taxon>
        <taxon>Pseudomonadati</taxon>
        <taxon>Pseudomonadota</taxon>
        <taxon>Alphaproteobacteria</taxon>
        <taxon>Sphingomonadales</taxon>
        <taxon>Sphingomonadaceae</taxon>
        <taxon>Sphingobium</taxon>
    </lineage>
</organism>
<sequence>MAQSAERTNPGLWDAVKAEITAGARGGKPGQWSARKAQLAVAEYKRRGGGYEESGFARDETDLHQWTQEDWGTRSGAQSGESGERYLPREIRALLTEDEYARSTAKKRKDGAKGRQHSAQPKDVREKVARIKREGPTKAMLMARAKELGIEGRSSMDRDALLRAIEGAVGGG</sequence>
<feature type="compositionally biased region" description="Basic and acidic residues" evidence="1">
    <location>
        <begin position="82"/>
        <end position="92"/>
    </location>
</feature>
<evidence type="ECO:0008006" key="4">
    <source>
        <dbReference type="Google" id="ProtNLM"/>
    </source>
</evidence>
<dbReference type="RefSeq" id="WP_212609468.1">
    <property type="nucleotide sequence ID" value="NZ_CP073910.1"/>
</dbReference>
<evidence type="ECO:0000313" key="2">
    <source>
        <dbReference type="EMBL" id="QUT05998.1"/>
    </source>
</evidence>
<feature type="compositionally biased region" description="Basic and acidic residues" evidence="1">
    <location>
        <begin position="50"/>
        <end position="63"/>
    </location>
</feature>
<keyword evidence="3" id="KW-1185">Reference proteome</keyword>
<feature type="region of interest" description="Disordered" evidence="1">
    <location>
        <begin position="50"/>
        <end position="135"/>
    </location>
</feature>
<name>A0A975Q226_9SPHN</name>
<dbReference type="KEGG" id="spph:KFK14_00345"/>